<keyword evidence="3 7" id="KW-0489">Methyltransferase</keyword>
<keyword evidence="2" id="KW-0169">Cobalamin biosynthesis</keyword>
<evidence type="ECO:0000256" key="3">
    <source>
        <dbReference type="ARBA" id="ARBA00022603"/>
    </source>
</evidence>
<dbReference type="Gene3D" id="3.30.950.10">
    <property type="entry name" value="Methyltransferase, Cobalt-precorrin-4 Transmethylase, Domain 2"/>
    <property type="match status" value="1"/>
</dbReference>
<evidence type="ECO:0000256" key="1">
    <source>
        <dbReference type="ARBA" id="ARBA00004953"/>
    </source>
</evidence>
<dbReference type="InterPro" id="IPR014777">
    <property type="entry name" value="4pyrrole_Mease_sub1"/>
</dbReference>
<protein>
    <submittedName>
        <fullName evidence="7">Cobalt-precorrin-3 C(17)-methyltransferase</fullName>
        <ecNumber evidence="7">2.1.1.272</ecNumber>
    </submittedName>
</protein>
<accession>A0A3B1C019</accession>
<comment type="pathway">
    <text evidence="1">Cofactor biosynthesis; adenosylcobalamin biosynthesis.</text>
</comment>
<dbReference type="SUPFAM" id="SSF53790">
    <property type="entry name" value="Tetrapyrrole methylase"/>
    <property type="match status" value="1"/>
</dbReference>
<evidence type="ECO:0000256" key="5">
    <source>
        <dbReference type="ARBA" id="ARBA00022691"/>
    </source>
</evidence>
<dbReference type="GO" id="GO:0032259">
    <property type="term" value="P:methylation"/>
    <property type="evidence" value="ECO:0007669"/>
    <property type="project" value="UniProtKB-KW"/>
</dbReference>
<feature type="domain" description="Tetrapyrrole methylase" evidence="6">
    <location>
        <begin position="7"/>
        <end position="218"/>
    </location>
</feature>
<keyword evidence="4 7" id="KW-0808">Transferase</keyword>
<sequence>MSGNKGKLAIIGLGPGGDEHITSAALSAINEACVVVGYKTYIKLIKDRLDGKEVVQTGMTEEIGRARVAVDRARAGENVAIVSSGDAGVYGMASLVFEALKEAGWKRGESPEVSVIPGVTAISACASLVGAPVGHDFCAISLSDLLTPWGVIAKRIDAAASADFVIVLYNPASGKRTRQIVEAREIIKKYRAGATPVAVVKSAYRDRQKVEISTLDELLNHDIGMLTTVIVGCSNTYVYEGAMITPRGYDQKYEWDGSVLAGQTPGDRLITKSGDRK</sequence>
<dbReference type="EMBL" id="UOGA01000095">
    <property type="protein sequence ID" value="VAX17354.1"/>
    <property type="molecule type" value="Genomic_DNA"/>
</dbReference>
<dbReference type="AlphaFoldDB" id="A0A3B1C019"/>
<organism evidence="7">
    <name type="scientific">hydrothermal vent metagenome</name>
    <dbReference type="NCBI Taxonomy" id="652676"/>
    <lineage>
        <taxon>unclassified sequences</taxon>
        <taxon>metagenomes</taxon>
        <taxon>ecological metagenomes</taxon>
    </lineage>
</organism>
<keyword evidence="5" id="KW-0949">S-adenosyl-L-methionine</keyword>
<evidence type="ECO:0000313" key="7">
    <source>
        <dbReference type="EMBL" id="VAX17354.1"/>
    </source>
</evidence>
<dbReference type="InterPro" id="IPR006363">
    <property type="entry name" value="Cbl_synth_CobJ/CibH_dom"/>
</dbReference>
<name>A0A3B1C019_9ZZZZ</name>
<dbReference type="EC" id="2.1.1.272" evidence="7"/>
<evidence type="ECO:0000259" key="6">
    <source>
        <dbReference type="Pfam" id="PF00590"/>
    </source>
</evidence>
<dbReference type="NCBIfam" id="TIGR01466">
    <property type="entry name" value="cobJ_cbiH"/>
    <property type="match status" value="1"/>
</dbReference>
<dbReference type="PANTHER" id="PTHR47036">
    <property type="entry name" value="COBALT-FACTOR III C(17)-METHYLTRANSFERASE-RELATED"/>
    <property type="match status" value="1"/>
</dbReference>
<proteinExistence type="predicted"/>
<dbReference type="GO" id="GO:0008168">
    <property type="term" value="F:methyltransferase activity"/>
    <property type="evidence" value="ECO:0007669"/>
    <property type="project" value="UniProtKB-KW"/>
</dbReference>
<evidence type="ECO:0000256" key="2">
    <source>
        <dbReference type="ARBA" id="ARBA00022573"/>
    </source>
</evidence>
<dbReference type="Pfam" id="PF00590">
    <property type="entry name" value="TP_methylase"/>
    <property type="match status" value="1"/>
</dbReference>
<dbReference type="UniPathway" id="UPA00148"/>
<dbReference type="InterPro" id="IPR014776">
    <property type="entry name" value="4pyrrole_Mease_sub2"/>
</dbReference>
<dbReference type="CDD" id="cd11646">
    <property type="entry name" value="Precorrin_3B_C17_MT"/>
    <property type="match status" value="1"/>
</dbReference>
<dbReference type="PANTHER" id="PTHR47036:SF1">
    <property type="entry name" value="COBALT-FACTOR III C(17)-METHYLTRANSFERASE-RELATED"/>
    <property type="match status" value="1"/>
</dbReference>
<evidence type="ECO:0000256" key="4">
    <source>
        <dbReference type="ARBA" id="ARBA00022679"/>
    </source>
</evidence>
<reference evidence="7" key="1">
    <citation type="submission" date="2018-06" db="EMBL/GenBank/DDBJ databases">
        <authorList>
            <person name="Zhirakovskaya E."/>
        </authorList>
    </citation>
    <scope>NUCLEOTIDE SEQUENCE</scope>
</reference>
<dbReference type="InterPro" id="IPR000878">
    <property type="entry name" value="4pyrrol_Mease"/>
</dbReference>
<dbReference type="GO" id="GO:0009236">
    <property type="term" value="P:cobalamin biosynthetic process"/>
    <property type="evidence" value="ECO:0007669"/>
    <property type="project" value="UniProtKB-UniPathway"/>
</dbReference>
<dbReference type="InterPro" id="IPR051810">
    <property type="entry name" value="Precorrin_MeTrfase"/>
</dbReference>
<dbReference type="InterPro" id="IPR035996">
    <property type="entry name" value="4pyrrol_Methylase_sf"/>
</dbReference>
<dbReference type="Gene3D" id="3.40.1010.10">
    <property type="entry name" value="Cobalt-precorrin-4 Transmethylase, Domain 1"/>
    <property type="match status" value="1"/>
</dbReference>
<gene>
    <name evidence="7" type="ORF">MNBD_NITROSPINAE04-1346</name>
</gene>